<accession>A0A0C9RIE0</accession>
<dbReference type="AlphaFoldDB" id="A0A0C9RIE0"/>
<dbReference type="EMBL" id="GBYB01012987">
    <property type="protein sequence ID" value="JAG82754.1"/>
    <property type="molecule type" value="Transcribed_RNA"/>
</dbReference>
<protein>
    <submittedName>
        <fullName evidence="1">Tig_1 protein</fullName>
    </submittedName>
</protein>
<gene>
    <name evidence="1" type="primary">tig_1</name>
    <name evidence="1" type="ORF">g.9439</name>
</gene>
<organism evidence="1">
    <name type="scientific">Fopius arisanus</name>
    <dbReference type="NCBI Taxonomy" id="64838"/>
    <lineage>
        <taxon>Eukaryota</taxon>
        <taxon>Metazoa</taxon>
        <taxon>Ecdysozoa</taxon>
        <taxon>Arthropoda</taxon>
        <taxon>Hexapoda</taxon>
        <taxon>Insecta</taxon>
        <taxon>Pterygota</taxon>
        <taxon>Neoptera</taxon>
        <taxon>Endopterygota</taxon>
        <taxon>Hymenoptera</taxon>
        <taxon>Apocrita</taxon>
        <taxon>Ichneumonoidea</taxon>
        <taxon>Braconidae</taxon>
        <taxon>Opiinae</taxon>
        <taxon>Fopius</taxon>
    </lineage>
</organism>
<reference evidence="1" key="1">
    <citation type="submission" date="2015-01" db="EMBL/GenBank/DDBJ databases">
        <title>Transcriptome Assembly of Fopius arisanus.</title>
        <authorList>
            <person name="Geib S."/>
        </authorList>
    </citation>
    <scope>NUCLEOTIDE SEQUENCE</scope>
</reference>
<proteinExistence type="predicted"/>
<evidence type="ECO:0000313" key="1">
    <source>
        <dbReference type="EMBL" id="JAG82754.1"/>
    </source>
</evidence>
<sequence length="173" mass="20258">MYVSKKQQFITASLVSRSTLVSSIDLQSNIQATQLALRNARSEFECRWSFDLLVRVASYAFRRHTHHRPQRYLAFMQFFQHQKLQLEQMWIHNVGDFLADEISQSQQILDVVPARSAAIHNLFSNIVGCIIAQPMAIIRRSHIYQHRNCFTTKRCIKGSHAREELRFEHNVTT</sequence>
<name>A0A0C9RIE0_9HYME</name>